<dbReference type="GO" id="GO:0003677">
    <property type="term" value="F:DNA binding"/>
    <property type="evidence" value="ECO:0007669"/>
    <property type="project" value="UniProtKB-KW"/>
</dbReference>
<evidence type="ECO:0000259" key="11">
    <source>
        <dbReference type="PROSITE" id="PS51194"/>
    </source>
</evidence>
<dbReference type="GO" id="GO:0034728">
    <property type="term" value="P:nucleosome organization"/>
    <property type="evidence" value="ECO:0007669"/>
    <property type="project" value="TreeGrafter"/>
</dbReference>
<dbReference type="PANTHER" id="PTHR45623:SF49">
    <property type="entry name" value="SWI_SNF-RELATED MATRIX-ASSOCIATED ACTIN-DEPENDENT REGULATOR OF CHROMATIN SUBFAMILY A MEMBER 5"/>
    <property type="match status" value="1"/>
</dbReference>
<dbReference type="InterPro" id="IPR038718">
    <property type="entry name" value="SNF2-like_sf"/>
</dbReference>
<reference evidence="12 13" key="1">
    <citation type="submission" date="2024-04" db="EMBL/GenBank/DDBJ databases">
        <authorList>
            <person name="Rising A."/>
            <person name="Reimegard J."/>
            <person name="Sonavane S."/>
            <person name="Akerstrom W."/>
            <person name="Nylinder S."/>
            <person name="Hedman E."/>
            <person name="Kallberg Y."/>
        </authorList>
    </citation>
    <scope>NUCLEOTIDE SEQUENCE [LARGE SCALE GENOMIC DNA]</scope>
</reference>
<dbReference type="PROSITE" id="PS51194">
    <property type="entry name" value="HELICASE_CTER"/>
    <property type="match status" value="1"/>
</dbReference>
<comment type="subcellular location">
    <subcellularLocation>
        <location evidence="1">Nucleus</location>
    </subcellularLocation>
</comment>
<evidence type="ECO:0000256" key="6">
    <source>
        <dbReference type="ARBA" id="ARBA00022840"/>
    </source>
</evidence>
<dbReference type="GO" id="GO:0016887">
    <property type="term" value="F:ATP hydrolysis activity"/>
    <property type="evidence" value="ECO:0007669"/>
    <property type="project" value="TreeGrafter"/>
</dbReference>
<evidence type="ECO:0000256" key="3">
    <source>
        <dbReference type="ARBA" id="ARBA00022741"/>
    </source>
</evidence>
<evidence type="ECO:0000256" key="8">
    <source>
        <dbReference type="ARBA" id="ARBA00023125"/>
    </source>
</evidence>
<organism evidence="12 13">
    <name type="scientific">Larinioides sclopetarius</name>
    <dbReference type="NCBI Taxonomy" id="280406"/>
    <lineage>
        <taxon>Eukaryota</taxon>
        <taxon>Metazoa</taxon>
        <taxon>Ecdysozoa</taxon>
        <taxon>Arthropoda</taxon>
        <taxon>Chelicerata</taxon>
        <taxon>Arachnida</taxon>
        <taxon>Araneae</taxon>
        <taxon>Araneomorphae</taxon>
        <taxon>Entelegynae</taxon>
        <taxon>Araneoidea</taxon>
        <taxon>Araneidae</taxon>
        <taxon>Larinioides</taxon>
    </lineage>
</organism>
<dbReference type="GO" id="GO:0003682">
    <property type="term" value="F:chromatin binding"/>
    <property type="evidence" value="ECO:0007669"/>
    <property type="project" value="TreeGrafter"/>
</dbReference>
<dbReference type="Gene3D" id="3.40.50.10810">
    <property type="entry name" value="Tandem AAA-ATPase domain"/>
    <property type="match status" value="1"/>
</dbReference>
<dbReference type="EMBL" id="CAXIEN010000065">
    <property type="protein sequence ID" value="CAL1272993.1"/>
    <property type="molecule type" value="Genomic_DNA"/>
</dbReference>
<dbReference type="GO" id="GO:0005524">
    <property type="term" value="F:ATP binding"/>
    <property type="evidence" value="ECO:0007669"/>
    <property type="project" value="UniProtKB-KW"/>
</dbReference>
<dbReference type="AlphaFoldDB" id="A0AAV1ZMP6"/>
<keyword evidence="8" id="KW-0238">DNA-binding</keyword>
<evidence type="ECO:0000256" key="7">
    <source>
        <dbReference type="ARBA" id="ARBA00022853"/>
    </source>
</evidence>
<dbReference type="CDD" id="cd18793">
    <property type="entry name" value="SF2_C_SNF"/>
    <property type="match status" value="1"/>
</dbReference>
<accession>A0AAV1ZMP6</accession>
<dbReference type="Pfam" id="PF00176">
    <property type="entry name" value="SNF2-rel_dom"/>
    <property type="match status" value="1"/>
</dbReference>
<dbReference type="GO" id="GO:0140658">
    <property type="term" value="F:ATP-dependent chromatin remodeler activity"/>
    <property type="evidence" value="ECO:0007669"/>
    <property type="project" value="TreeGrafter"/>
</dbReference>
<keyword evidence="5" id="KW-0347">Helicase</keyword>
<dbReference type="PROSITE" id="PS51192">
    <property type="entry name" value="HELICASE_ATP_BIND_1"/>
    <property type="match status" value="1"/>
</dbReference>
<evidence type="ECO:0000256" key="9">
    <source>
        <dbReference type="ARBA" id="ARBA00023242"/>
    </source>
</evidence>
<dbReference type="InterPro" id="IPR049730">
    <property type="entry name" value="SNF2/RAD54-like_C"/>
</dbReference>
<dbReference type="InterPro" id="IPR001650">
    <property type="entry name" value="Helicase_C-like"/>
</dbReference>
<keyword evidence="7" id="KW-0156">Chromatin regulator</keyword>
<feature type="domain" description="Helicase ATP-binding" evidence="10">
    <location>
        <begin position="48"/>
        <end position="212"/>
    </location>
</feature>
<evidence type="ECO:0000313" key="13">
    <source>
        <dbReference type="Proteomes" id="UP001497382"/>
    </source>
</evidence>
<dbReference type="Gene3D" id="3.40.50.300">
    <property type="entry name" value="P-loop containing nucleotide triphosphate hydrolases"/>
    <property type="match status" value="1"/>
</dbReference>
<dbReference type="PANTHER" id="PTHR45623">
    <property type="entry name" value="CHROMODOMAIN-HELICASE-DNA-BINDING PROTEIN 3-RELATED-RELATED"/>
    <property type="match status" value="1"/>
</dbReference>
<evidence type="ECO:0000256" key="5">
    <source>
        <dbReference type="ARBA" id="ARBA00022806"/>
    </source>
</evidence>
<dbReference type="GO" id="GO:0000785">
    <property type="term" value="C:chromatin"/>
    <property type="evidence" value="ECO:0007669"/>
    <property type="project" value="TreeGrafter"/>
</dbReference>
<sequence>MTEKEADEELLLSTTNSCLKTVTRFEASPIYMDGKLHDHQLRGLNWLIGLYDLGINGILADEMGLGKPLQTISLLGFIKNYRKATRPHIIIVPSNHITQWKNAFVQWCSSIRAVCFTGDQTATSAFIKDTLMPGDWDVCITSYKMFIEEKDTLKTFKWCYIVMDDPYIKNGMFKLSQVLQEFESENRLLLTGTPLQNDLHELWTLLNFLFPDIFYSIEVLDAWLSTNKWLGDSTLVERMHAVLKPFLLRRLKIHVEKKLPPKNQIKLYAGMSKMQRDWCANVLMKDIDVVKSTEKADKMRLLNILIQLRKCCNHPYLFDGAAEQGPSYATNEDLIYSCGKMCIFEKLLPKLKNQGSRVLIFSHITRMLDILEDYALWRGIPYCRLDGQTPHEDRKFQIKEFNKPSSEKFVFMLSSPVGGLGINLATADVVILFDSDWNSEVDLRAIDCSHRIGQTKTVKVFRFITRNTFEEKLMQNVEKSKLDSILIRQGRSNDSQLMQIDNEEILSLIKHQADHIFASNEREITDEDIDAILKNCDKKR</sequence>
<dbReference type="GO" id="GO:0005634">
    <property type="term" value="C:nucleus"/>
    <property type="evidence" value="ECO:0007669"/>
    <property type="project" value="UniProtKB-SubCell"/>
</dbReference>
<evidence type="ECO:0000256" key="4">
    <source>
        <dbReference type="ARBA" id="ARBA00022801"/>
    </source>
</evidence>
<dbReference type="GO" id="GO:0042393">
    <property type="term" value="F:histone binding"/>
    <property type="evidence" value="ECO:0007669"/>
    <property type="project" value="TreeGrafter"/>
</dbReference>
<protein>
    <submittedName>
        <fullName evidence="12">Uncharacterized protein</fullName>
    </submittedName>
</protein>
<dbReference type="InterPro" id="IPR027417">
    <property type="entry name" value="P-loop_NTPase"/>
</dbReference>
<evidence type="ECO:0000256" key="1">
    <source>
        <dbReference type="ARBA" id="ARBA00004123"/>
    </source>
</evidence>
<keyword evidence="4" id="KW-0378">Hydrolase</keyword>
<feature type="domain" description="Helicase C-terminal" evidence="11">
    <location>
        <begin position="343"/>
        <end position="493"/>
    </location>
</feature>
<dbReference type="InterPro" id="IPR014001">
    <property type="entry name" value="Helicase_ATP-bd"/>
</dbReference>
<dbReference type="FunFam" id="3.40.50.10810:FF:000005">
    <property type="entry name" value="Photoperiod-independent early flowering 1"/>
    <property type="match status" value="1"/>
</dbReference>
<evidence type="ECO:0000259" key="10">
    <source>
        <dbReference type="PROSITE" id="PS51192"/>
    </source>
</evidence>
<dbReference type="SMART" id="SM00487">
    <property type="entry name" value="DEXDc"/>
    <property type="match status" value="1"/>
</dbReference>
<gene>
    <name evidence="12" type="ORF">LARSCL_LOCUS6698</name>
</gene>
<keyword evidence="13" id="KW-1185">Reference proteome</keyword>
<evidence type="ECO:0000256" key="2">
    <source>
        <dbReference type="ARBA" id="ARBA00009687"/>
    </source>
</evidence>
<proteinExistence type="inferred from homology"/>
<dbReference type="Pfam" id="PF00271">
    <property type="entry name" value="Helicase_C"/>
    <property type="match status" value="1"/>
</dbReference>
<comment type="similarity">
    <text evidence="2">Belongs to the SNF2/RAD54 helicase family. ISWI subfamily.</text>
</comment>
<keyword evidence="3" id="KW-0547">Nucleotide-binding</keyword>
<keyword evidence="9" id="KW-0539">Nucleus</keyword>
<dbReference type="SUPFAM" id="SSF52540">
    <property type="entry name" value="P-loop containing nucleoside triphosphate hydrolases"/>
    <property type="match status" value="2"/>
</dbReference>
<dbReference type="FunFam" id="3.40.50.300:FF:000082">
    <property type="entry name" value="ISWI chromatin remodeling complex ATPase ISW1"/>
    <property type="match status" value="1"/>
</dbReference>
<keyword evidence="6" id="KW-0067">ATP-binding</keyword>
<evidence type="ECO:0000313" key="12">
    <source>
        <dbReference type="EMBL" id="CAL1272993.1"/>
    </source>
</evidence>
<name>A0AAV1ZMP6_9ARAC</name>
<dbReference type="SMART" id="SM00490">
    <property type="entry name" value="HELICc"/>
    <property type="match status" value="1"/>
</dbReference>
<dbReference type="InterPro" id="IPR000330">
    <property type="entry name" value="SNF2_N"/>
</dbReference>
<dbReference type="GO" id="GO:0004386">
    <property type="term" value="F:helicase activity"/>
    <property type="evidence" value="ECO:0007669"/>
    <property type="project" value="UniProtKB-KW"/>
</dbReference>
<dbReference type="Proteomes" id="UP001497382">
    <property type="component" value="Unassembled WGS sequence"/>
</dbReference>
<comment type="caution">
    <text evidence="12">The sequence shown here is derived from an EMBL/GenBank/DDBJ whole genome shotgun (WGS) entry which is preliminary data.</text>
</comment>